<name>A0AAW9TJ10_RHIML</name>
<feature type="domain" description="HNH nuclease" evidence="1">
    <location>
        <begin position="228"/>
        <end position="276"/>
    </location>
</feature>
<dbReference type="AlphaFoldDB" id="A0AAW9TJ10"/>
<dbReference type="Pfam" id="PF13391">
    <property type="entry name" value="HNH_2"/>
    <property type="match status" value="1"/>
</dbReference>
<dbReference type="EMBL" id="WISR01000044">
    <property type="protein sequence ID" value="MQW32012.1"/>
    <property type="molecule type" value="Genomic_DNA"/>
</dbReference>
<protein>
    <recommendedName>
        <fullName evidence="1">HNH nuclease domain-containing protein</fullName>
    </recommendedName>
</protein>
<evidence type="ECO:0000313" key="3">
    <source>
        <dbReference type="Proteomes" id="UP000429484"/>
    </source>
</evidence>
<accession>A0AAW9TJ10</accession>
<evidence type="ECO:0000313" key="2">
    <source>
        <dbReference type="EMBL" id="MQW32012.1"/>
    </source>
</evidence>
<dbReference type="InterPro" id="IPR003615">
    <property type="entry name" value="HNH_nuc"/>
</dbReference>
<dbReference type="Proteomes" id="UP000429484">
    <property type="component" value="Unassembled WGS sequence"/>
</dbReference>
<evidence type="ECO:0000259" key="1">
    <source>
        <dbReference type="Pfam" id="PF13391"/>
    </source>
</evidence>
<sequence length="329" mass="37143">MTVPRSWSFLVVEGTRQYGGNDGYNDSPTETYRYDSDVANHLQVAKGDLAIIRTRNHVKGVAVIEQIIPGEGQKERLRCPICSATNIKRRAKLQPAWRCKNQHVFDEPERQQDTVSTYEAHYANTFRSGGASLSLDDLHRAVIRPSDQMSIKEIDLSRLEKAFMAVPSLRPLLIGYAKRLSPEPECNSADEGVGTIIEARRIVLREIAIRRGQVQFRNRLVARYGVRCQISGCAFPGLLEAAHIKPYARSSDNSVRNGLLLRSDLHTLFDLGFLLINPDTLKVTIDVRLRECGYDDFHDAGLFVNGTTGPDRNTLRDRWQFFEGTTPEK</sequence>
<reference evidence="2 3" key="1">
    <citation type="journal article" date="2013" name="Genome Biol.">
        <title>Comparative genomics of the core and accessory genomes of 48 Sinorhizobium strains comprising five genospecies.</title>
        <authorList>
            <person name="Sugawara M."/>
            <person name="Epstein B."/>
            <person name="Badgley B.D."/>
            <person name="Unno T."/>
            <person name="Xu L."/>
            <person name="Reese J."/>
            <person name="Gyaneshwar P."/>
            <person name="Denny R."/>
            <person name="Mudge J."/>
            <person name="Bharti A.K."/>
            <person name="Farmer A.D."/>
            <person name="May G.D."/>
            <person name="Woodward J.E."/>
            <person name="Medigue C."/>
            <person name="Vallenet D."/>
            <person name="Lajus A."/>
            <person name="Rouy Z."/>
            <person name="Martinez-Vaz B."/>
            <person name="Tiffin P."/>
            <person name="Young N.D."/>
            <person name="Sadowsky M.J."/>
        </authorList>
    </citation>
    <scope>NUCLEOTIDE SEQUENCE [LARGE SCALE GENOMIC DNA]</scope>
    <source>
        <strain evidence="2 3">N6B1</strain>
    </source>
</reference>
<gene>
    <name evidence="2" type="ORF">GHK53_03905</name>
</gene>
<comment type="caution">
    <text evidence="2">The sequence shown here is derived from an EMBL/GenBank/DDBJ whole genome shotgun (WGS) entry which is preliminary data.</text>
</comment>
<proteinExistence type="predicted"/>
<dbReference type="RefSeq" id="WP_153349362.1">
    <property type="nucleotide sequence ID" value="NZ_WISR01000044.1"/>
</dbReference>
<organism evidence="2 3">
    <name type="scientific">Rhizobium meliloti</name>
    <name type="common">Ensifer meliloti</name>
    <name type="synonym">Sinorhizobium meliloti</name>
    <dbReference type="NCBI Taxonomy" id="382"/>
    <lineage>
        <taxon>Bacteria</taxon>
        <taxon>Pseudomonadati</taxon>
        <taxon>Pseudomonadota</taxon>
        <taxon>Alphaproteobacteria</taxon>
        <taxon>Hyphomicrobiales</taxon>
        <taxon>Rhizobiaceae</taxon>
        <taxon>Sinorhizobium/Ensifer group</taxon>
        <taxon>Sinorhizobium</taxon>
    </lineage>
</organism>